<gene>
    <name evidence="1" type="ORF">JWS04_35495</name>
</gene>
<protein>
    <submittedName>
        <fullName evidence="1">Uncharacterized protein</fullName>
    </submittedName>
</protein>
<name>A0ABS4A777_9BRAD</name>
<dbReference type="RefSeq" id="WP_209296648.1">
    <property type="nucleotide sequence ID" value="NZ_JAGIKT010000124.1"/>
</dbReference>
<evidence type="ECO:0000313" key="1">
    <source>
        <dbReference type="EMBL" id="MBP0116271.1"/>
    </source>
</evidence>
<comment type="caution">
    <text evidence="1">The sequence shown here is derived from an EMBL/GenBank/DDBJ whole genome shotgun (WGS) entry which is preliminary data.</text>
</comment>
<reference evidence="1 2" key="1">
    <citation type="submission" date="2021-03" db="EMBL/GenBank/DDBJ databases">
        <title>Genome Sequence of Bradyrhizobium vignae strain ISRA400.</title>
        <authorList>
            <person name="Tisa L.S."/>
            <person name="Svistoonoff S."/>
            <person name="Hocher V."/>
            <person name="Fall S."/>
            <person name="Zaiya A."/>
            <person name="Naing D."/>
            <person name="Niang N."/>
            <person name="Diouf A."/>
            <person name="Dasylva M.C."/>
            <person name="Toure O."/>
            <person name="Gueye M."/>
            <person name="Gully D."/>
            <person name="Tisseyre P."/>
            <person name="Simpson S."/>
            <person name="Morris K."/>
            <person name="Thomas W.K."/>
        </authorList>
    </citation>
    <scope>NUCLEOTIDE SEQUENCE [LARGE SCALE GENOMIC DNA]</scope>
    <source>
        <strain evidence="1 2">ISRA400</strain>
    </source>
</reference>
<keyword evidence="2" id="KW-1185">Reference proteome</keyword>
<organism evidence="1 2">
    <name type="scientific">Bradyrhizobium vignae</name>
    <dbReference type="NCBI Taxonomy" id="1549949"/>
    <lineage>
        <taxon>Bacteria</taxon>
        <taxon>Pseudomonadati</taxon>
        <taxon>Pseudomonadota</taxon>
        <taxon>Alphaproteobacteria</taxon>
        <taxon>Hyphomicrobiales</taxon>
        <taxon>Nitrobacteraceae</taxon>
        <taxon>Bradyrhizobium</taxon>
    </lineage>
</organism>
<dbReference type="EMBL" id="JAGIKT010000124">
    <property type="protein sequence ID" value="MBP0116271.1"/>
    <property type="molecule type" value="Genomic_DNA"/>
</dbReference>
<proteinExistence type="predicted"/>
<dbReference type="Proteomes" id="UP000669317">
    <property type="component" value="Unassembled WGS sequence"/>
</dbReference>
<sequence>MKGSIITAEEIKARWAYAEVTSERFGKAYAQHLPPQLFHDAHMGKPFAAVAQTDWKLLIDVLENYARNKGFIDNIDDFGAPEYVLEEWDLSALLNCLTIPAFGEVLYPIFLARPPGTSNGVVDAADPRYKSHSIPFDPNYAPTSPLIAINFGGRYMLIEGYLRSILWLRNPVSPLQVWIPSPTVGP</sequence>
<accession>A0ABS4A777</accession>
<evidence type="ECO:0000313" key="2">
    <source>
        <dbReference type="Proteomes" id="UP000669317"/>
    </source>
</evidence>